<feature type="domain" description="Ig-like" evidence="3">
    <location>
        <begin position="334"/>
        <end position="428"/>
    </location>
</feature>
<dbReference type="Proteomes" id="UP000695026">
    <property type="component" value="Unplaced"/>
</dbReference>
<evidence type="ECO:0000259" key="3">
    <source>
        <dbReference type="PROSITE" id="PS50835"/>
    </source>
</evidence>
<dbReference type="InterPro" id="IPR003597">
    <property type="entry name" value="Ig_C1-set"/>
</dbReference>
<dbReference type="Gene3D" id="2.60.40.10">
    <property type="entry name" value="Immunoglobulins"/>
    <property type="match status" value="5"/>
</dbReference>
<dbReference type="SMART" id="SM00407">
    <property type="entry name" value="IGc1"/>
    <property type="match status" value="2"/>
</dbReference>
<sequence>MATHFGLRLRKLRGYVRLNCQESSAIRRRLCLFFSFLACLGGVPRPAESLEVSMSRQKTAELGANVILLCEISGYPGPELDINKTAVIWYLKTSEEGKIETLYSVIAGDHYSNRTGSRLDTVQLKNGNASLFLPQIQINEEGKYICFVTVTPVKAEGATILDLVEPKLIAEVIIGIVACLLLIVIGYLLYKTFLKKSPPSLEIVGNEELKHLEETQLQCLISHFRPKLLHITLFLVTQTQSTKQKIASWCSTSFDDPEEGSENFPLLGNLEDMFRFYPELKSKPKGYSDIHCKICINPNIQKLEKFDLLLEVKHKGFQRGLCTKTKSFKVIALPLLREVQCSTNVPRPDEPLTLSCKIHSYFPETLEVCWYKNDEILDSPFTSPPTKGPDGLFFCISKVQYCPQVADSGKRFVCRAKLEGSQEYKESAWQMNTLVLAPKVCKMECKPPVPECGKSITLTCSLTEYHPPECDFCWRKGFEQLTNVTLKTEEPQLNRTSKLYSRTSEITFTPSAEDHEVDFSVEINHYNKILRKGYTVMLKGFPKVSNIVIEPSDVDYGETITLTCDITDFHPKNICTQWFLGDNSIRNGAITKGPEMASNDCFKLTSVLQLRATASVCDKAICFRVTHTKLKKAITREVYLKLPAKRPVVSEIKATLAHKSILLEISISQFAPHDIQVRWYQGWKQISENINPSNIDIGEDHLCYFVSKIHLEPKAIDFGKTIRCEVKHPTSTEEKSLILNSRDFSGFLEETQHHL</sequence>
<dbReference type="Pfam" id="PF07654">
    <property type="entry name" value="C1-set"/>
    <property type="match status" value="4"/>
</dbReference>
<feature type="transmembrane region" description="Helical" evidence="2">
    <location>
        <begin position="168"/>
        <end position="190"/>
    </location>
</feature>
<dbReference type="SUPFAM" id="SSF48726">
    <property type="entry name" value="Immunoglobulin"/>
    <property type="match status" value="5"/>
</dbReference>
<name>A0A9F5IH68_PYTBI</name>
<dbReference type="PANTHER" id="PTHR23411">
    <property type="entry name" value="TAPASIN"/>
    <property type="match status" value="1"/>
</dbReference>
<keyword evidence="2" id="KW-0812">Transmembrane</keyword>
<proteinExistence type="predicted"/>
<dbReference type="CDD" id="cd00098">
    <property type="entry name" value="IgC1"/>
    <property type="match status" value="2"/>
</dbReference>
<keyword evidence="5" id="KW-0675">Receptor</keyword>
<protein>
    <submittedName>
        <fullName evidence="5">Natural cytotoxicity triggering receptor 3 ligand 1 isoform X2</fullName>
    </submittedName>
</protein>
<keyword evidence="2" id="KW-1133">Transmembrane helix</keyword>
<dbReference type="InterPro" id="IPR050380">
    <property type="entry name" value="Immune_Resp_Modulators"/>
</dbReference>
<organism evidence="4 5">
    <name type="scientific">Python bivittatus</name>
    <name type="common">Burmese python</name>
    <name type="synonym">Python molurus bivittatus</name>
    <dbReference type="NCBI Taxonomy" id="176946"/>
    <lineage>
        <taxon>Eukaryota</taxon>
        <taxon>Metazoa</taxon>
        <taxon>Chordata</taxon>
        <taxon>Craniata</taxon>
        <taxon>Vertebrata</taxon>
        <taxon>Euteleostomi</taxon>
        <taxon>Lepidosauria</taxon>
        <taxon>Squamata</taxon>
        <taxon>Bifurcata</taxon>
        <taxon>Unidentata</taxon>
        <taxon>Episquamata</taxon>
        <taxon>Toxicofera</taxon>
        <taxon>Serpentes</taxon>
        <taxon>Henophidia</taxon>
        <taxon>Pythonidae</taxon>
        <taxon>Python</taxon>
    </lineage>
</organism>
<gene>
    <name evidence="5" type="primary">NCR3LG1</name>
</gene>
<dbReference type="AlphaFoldDB" id="A0A9F5IH68"/>
<accession>A0A9F5IH68</accession>
<keyword evidence="1" id="KW-0393">Immunoglobulin domain</keyword>
<keyword evidence="2" id="KW-0472">Membrane</keyword>
<dbReference type="SMART" id="SM00409">
    <property type="entry name" value="IG"/>
    <property type="match status" value="1"/>
</dbReference>
<evidence type="ECO:0000256" key="2">
    <source>
        <dbReference type="SAM" id="Phobius"/>
    </source>
</evidence>
<dbReference type="InterPro" id="IPR007110">
    <property type="entry name" value="Ig-like_dom"/>
</dbReference>
<feature type="domain" description="Ig-like" evidence="3">
    <location>
        <begin position="44"/>
        <end position="149"/>
    </location>
</feature>
<evidence type="ECO:0000313" key="4">
    <source>
        <dbReference type="Proteomes" id="UP000695026"/>
    </source>
</evidence>
<dbReference type="InterPro" id="IPR013783">
    <property type="entry name" value="Ig-like_fold"/>
</dbReference>
<reference evidence="5" key="1">
    <citation type="submission" date="2025-08" db="UniProtKB">
        <authorList>
            <consortium name="RefSeq"/>
        </authorList>
    </citation>
    <scope>IDENTIFICATION</scope>
    <source>
        <tissue evidence="5">Liver</tissue>
    </source>
</reference>
<keyword evidence="4" id="KW-1185">Reference proteome</keyword>
<dbReference type="PROSITE" id="PS50835">
    <property type="entry name" value="IG_LIKE"/>
    <property type="match status" value="4"/>
</dbReference>
<dbReference type="InterPro" id="IPR036179">
    <property type="entry name" value="Ig-like_dom_sf"/>
</dbReference>
<dbReference type="CTD" id="374383"/>
<feature type="domain" description="Ig-like" evidence="3">
    <location>
        <begin position="438"/>
        <end position="537"/>
    </location>
</feature>
<dbReference type="GeneID" id="107326208"/>
<dbReference type="InterPro" id="IPR003599">
    <property type="entry name" value="Ig_sub"/>
</dbReference>
<dbReference type="RefSeq" id="XP_025024475.1">
    <property type="nucleotide sequence ID" value="XM_025168707.1"/>
</dbReference>
<evidence type="ECO:0000256" key="1">
    <source>
        <dbReference type="ARBA" id="ARBA00023319"/>
    </source>
</evidence>
<feature type="domain" description="Ig-like" evidence="3">
    <location>
        <begin position="542"/>
        <end position="579"/>
    </location>
</feature>
<evidence type="ECO:0000313" key="5">
    <source>
        <dbReference type="RefSeq" id="XP_025024475.1"/>
    </source>
</evidence>